<evidence type="ECO:0000313" key="4">
    <source>
        <dbReference type="Proteomes" id="UP000280586"/>
    </source>
</evidence>
<organism evidence="2 4">
    <name type="scientific">Clostridium septicum</name>
    <dbReference type="NCBI Taxonomy" id="1504"/>
    <lineage>
        <taxon>Bacteria</taxon>
        <taxon>Bacillati</taxon>
        <taxon>Bacillota</taxon>
        <taxon>Clostridia</taxon>
        <taxon>Eubacteriales</taxon>
        <taxon>Clostridiaceae</taxon>
        <taxon>Clostridium</taxon>
    </lineage>
</organism>
<reference evidence="3" key="2">
    <citation type="submission" date="2022-06" db="EMBL/GenBank/DDBJ databases">
        <authorList>
            <person name="Holder M.E."/>
            <person name="Ajami N.J."/>
            <person name="Petrosino J.F."/>
        </authorList>
    </citation>
    <scope>NUCLEOTIDE SEQUENCE</scope>
    <source>
        <strain evidence="3">RMA 8861</strain>
    </source>
</reference>
<sequence length="372" mass="43576">MFNIKFSFWELSKKIGFTIISIIQLAITFTFLYNIVYVKNQVSNTTEKVISTFSKDTIYTMDAFYGLDDIYDKKDADYLKFYNYLKNNKDIIHCTAYTDHVLLKTFENNNFLLTNNYAPIKEGHQYYPIKALKVDYNYINEFKYNIIEGQGLDKNDFSENRNEIPILLGINYKGIYNLNDKLEYYDYKYGKKNLIVKGFIDKGYNSIGKIIESKNVISLDNYIIFPIQNYTNTDDDFQVINSTLQSYLIINSNDVNSTLINIEENALKDFGEIKLTDINDNIKNYLEKYKIEEDILKVIFFIVFLMCFIGIMTNMINYINNNMKVFAINLLNGARILDIQLIVFYQIFIIVFSSLILSISGIHLLQSLNFVE</sequence>
<reference evidence="2 4" key="1">
    <citation type="submission" date="2017-09" db="EMBL/GenBank/DDBJ databases">
        <authorList>
            <person name="Thomas P."/>
            <person name="Seyboldt C."/>
        </authorList>
    </citation>
    <scope>NUCLEOTIDE SEQUENCE [LARGE SCALE GENOMIC DNA]</scope>
    <source>
        <strain evidence="2 4">DSM 7534</strain>
    </source>
</reference>
<dbReference type="GeneID" id="303561540"/>
<dbReference type="OrthoDB" id="1887138at2"/>
<gene>
    <name evidence="2" type="ORF">CP523_12665</name>
    <name evidence="3" type="ORF">NH397_05050</name>
</gene>
<accession>A0A9N7PK33</accession>
<feature type="transmembrane region" description="Helical" evidence="1">
    <location>
        <begin position="15"/>
        <end position="38"/>
    </location>
</feature>
<keyword evidence="1" id="KW-0812">Transmembrane</keyword>
<dbReference type="KEGG" id="csep:CP523_12665"/>
<name>A0A9N7PK33_CLOSE</name>
<keyword evidence="5" id="KW-1185">Reference proteome</keyword>
<keyword evidence="1" id="KW-0472">Membrane</keyword>
<evidence type="ECO:0000313" key="5">
    <source>
        <dbReference type="Proteomes" id="UP001055437"/>
    </source>
</evidence>
<evidence type="ECO:0000313" key="2">
    <source>
        <dbReference type="EMBL" id="AYE35205.1"/>
    </source>
</evidence>
<dbReference type="Proteomes" id="UP000280586">
    <property type="component" value="Chromosome"/>
</dbReference>
<dbReference type="EMBL" id="CP023671">
    <property type="protein sequence ID" value="AYE35205.1"/>
    <property type="molecule type" value="Genomic_DNA"/>
</dbReference>
<proteinExistence type="predicted"/>
<protein>
    <submittedName>
        <fullName evidence="2">Uncharacterized protein</fullName>
    </submittedName>
</protein>
<evidence type="ECO:0000313" key="3">
    <source>
        <dbReference type="EMBL" id="USS01802.1"/>
    </source>
</evidence>
<dbReference type="Proteomes" id="UP001055437">
    <property type="component" value="Chromosome"/>
</dbReference>
<feature type="transmembrane region" description="Helical" evidence="1">
    <location>
        <begin position="339"/>
        <end position="365"/>
    </location>
</feature>
<evidence type="ECO:0000256" key="1">
    <source>
        <dbReference type="SAM" id="Phobius"/>
    </source>
</evidence>
<keyword evidence="1" id="KW-1133">Transmembrane helix</keyword>
<feature type="transmembrane region" description="Helical" evidence="1">
    <location>
        <begin position="298"/>
        <end position="319"/>
    </location>
</feature>
<dbReference type="AlphaFoldDB" id="A0A9N7PK33"/>
<dbReference type="EMBL" id="CP099799">
    <property type="protein sequence ID" value="USS01802.1"/>
    <property type="molecule type" value="Genomic_DNA"/>
</dbReference>
<dbReference type="RefSeq" id="WP_066675210.1">
    <property type="nucleotide sequence ID" value="NZ_CABMIZ010000008.1"/>
</dbReference>